<dbReference type="Gene3D" id="1.10.10.10">
    <property type="entry name" value="Winged helix-like DNA-binding domain superfamily/Winged helix DNA-binding domain"/>
    <property type="match status" value="1"/>
</dbReference>
<organism evidence="7 8">
    <name type="scientific">Dillenia turbinata</name>
    <dbReference type="NCBI Taxonomy" id="194707"/>
    <lineage>
        <taxon>Eukaryota</taxon>
        <taxon>Viridiplantae</taxon>
        <taxon>Streptophyta</taxon>
        <taxon>Embryophyta</taxon>
        <taxon>Tracheophyta</taxon>
        <taxon>Spermatophyta</taxon>
        <taxon>Magnoliopsida</taxon>
        <taxon>eudicotyledons</taxon>
        <taxon>Gunneridae</taxon>
        <taxon>Pentapetalae</taxon>
        <taxon>Dilleniales</taxon>
        <taxon>Dilleniaceae</taxon>
        <taxon>Dillenia</taxon>
    </lineage>
</organism>
<dbReference type="Gene3D" id="1.10.8.430">
    <property type="entry name" value="Helical domain of apoptotic protease-activating factors"/>
    <property type="match status" value="1"/>
</dbReference>
<evidence type="ECO:0000259" key="4">
    <source>
        <dbReference type="Pfam" id="PF00931"/>
    </source>
</evidence>
<accession>A0AAN8ZLV0</accession>
<dbReference type="InterPro" id="IPR038005">
    <property type="entry name" value="RX-like_CC"/>
</dbReference>
<dbReference type="AlphaFoldDB" id="A0AAN8ZLV0"/>
<dbReference type="PANTHER" id="PTHR23155">
    <property type="entry name" value="DISEASE RESISTANCE PROTEIN RP"/>
    <property type="match status" value="1"/>
</dbReference>
<dbReference type="InterPro" id="IPR042197">
    <property type="entry name" value="Apaf_helical"/>
</dbReference>
<sequence length="578" mass="66621">MADLIVKAVVSPVIQRITDQLVNEFKFLHAVSGQVQKLQDKLKWIQSLLRDADAIMHLEEGQQLRTIISQFRDISYDAEDVIDTYILKVASMSRGGFVGFLKKPDLIFKKSHHIHQVGNKIEAINGRISQIRETLPPHAIQKTVGVSSDNRRFRRGWRRSYAHEEEVHVVGLDDDIDKLAQELNNEEANARVVSIVGIGGSGKTTLAKKLYNHVLVKKHFDCRSWVTISQQWDSRDMLQSILIQTSSPTKEERELIDKMKNEELVEKLYLFLEERLYLLVLDDIWETKAWDELSHAFPRGKFGSKVILTTRYHFVPWQADPHCIVHKPRSLTDDEAWELLSKKTKIKEESTDQEVTELCKLGKEMVKRCRGLPLAVVVLGGLLATRLSLQEWKKLHQNIDLQLRAARKEGTHQRGKVMSVLELSYDDLPYRLKPCFLYFGLFPEDAEIRAKQMIRMWIAEGFILSSEIDREHTVEGAGEEWLEELIERNMIQVGARDTDGRVKTCRMHDLIRDLCLEKAREENFFEILSPSSPSNPKCLYSINGTDVSKVRRIALHVGLELSKSEWETVCTNLPLIRL</sequence>
<feature type="domain" description="Disease resistance N-terminal" evidence="5">
    <location>
        <begin position="9"/>
        <end position="93"/>
    </location>
</feature>
<dbReference type="GO" id="GO:0098542">
    <property type="term" value="P:defense response to other organism"/>
    <property type="evidence" value="ECO:0007669"/>
    <property type="project" value="TreeGrafter"/>
</dbReference>
<dbReference type="Proteomes" id="UP001370490">
    <property type="component" value="Unassembled WGS sequence"/>
</dbReference>
<evidence type="ECO:0000256" key="2">
    <source>
        <dbReference type="ARBA" id="ARBA00022741"/>
    </source>
</evidence>
<dbReference type="FunFam" id="1.10.10.10:FF:000322">
    <property type="entry name" value="Probable disease resistance protein At1g63360"/>
    <property type="match status" value="1"/>
</dbReference>
<dbReference type="SUPFAM" id="SSF52540">
    <property type="entry name" value="P-loop containing nucleoside triphosphate hydrolases"/>
    <property type="match status" value="1"/>
</dbReference>
<dbReference type="InterPro" id="IPR058922">
    <property type="entry name" value="WHD_DRP"/>
</dbReference>
<dbReference type="InterPro" id="IPR036388">
    <property type="entry name" value="WH-like_DNA-bd_sf"/>
</dbReference>
<dbReference type="CDD" id="cd14798">
    <property type="entry name" value="RX-CC_like"/>
    <property type="match status" value="1"/>
</dbReference>
<name>A0AAN8ZLV0_9MAGN</name>
<evidence type="ECO:0000313" key="7">
    <source>
        <dbReference type="EMBL" id="KAK6946364.1"/>
    </source>
</evidence>
<dbReference type="InterPro" id="IPR041118">
    <property type="entry name" value="Rx_N"/>
</dbReference>
<keyword evidence="8" id="KW-1185">Reference proteome</keyword>
<dbReference type="InterPro" id="IPR044974">
    <property type="entry name" value="Disease_R_plants"/>
</dbReference>
<dbReference type="Pfam" id="PF00931">
    <property type="entry name" value="NB-ARC"/>
    <property type="match status" value="1"/>
</dbReference>
<dbReference type="FunFam" id="3.40.50.300:FF:001091">
    <property type="entry name" value="Probable disease resistance protein At1g61300"/>
    <property type="match status" value="1"/>
</dbReference>
<dbReference type="Gene3D" id="3.40.50.300">
    <property type="entry name" value="P-loop containing nucleotide triphosphate hydrolases"/>
    <property type="match status" value="1"/>
</dbReference>
<feature type="domain" description="Disease resistance protein winged helix" evidence="6">
    <location>
        <begin position="441"/>
        <end position="515"/>
    </location>
</feature>
<protein>
    <submittedName>
        <fullName evidence="7">NB-ARC</fullName>
    </submittedName>
</protein>
<gene>
    <name evidence="7" type="ORF">RJ641_013908</name>
</gene>
<evidence type="ECO:0000313" key="8">
    <source>
        <dbReference type="Proteomes" id="UP001370490"/>
    </source>
</evidence>
<proteinExistence type="predicted"/>
<keyword evidence="2" id="KW-0547">Nucleotide-binding</keyword>
<dbReference type="Gene3D" id="1.20.5.4130">
    <property type="match status" value="1"/>
</dbReference>
<dbReference type="FunFam" id="1.10.8.430:FF:000003">
    <property type="entry name" value="Probable disease resistance protein At5g66910"/>
    <property type="match status" value="1"/>
</dbReference>
<dbReference type="EMBL" id="JBAMMX010000002">
    <property type="protein sequence ID" value="KAK6946364.1"/>
    <property type="molecule type" value="Genomic_DNA"/>
</dbReference>
<dbReference type="InterPro" id="IPR027417">
    <property type="entry name" value="P-loop_NTPase"/>
</dbReference>
<reference evidence="7 8" key="1">
    <citation type="submission" date="2023-12" db="EMBL/GenBank/DDBJ databases">
        <title>A high-quality genome assembly for Dillenia turbinata (Dilleniales).</title>
        <authorList>
            <person name="Chanderbali A."/>
        </authorList>
    </citation>
    <scope>NUCLEOTIDE SEQUENCE [LARGE SCALE GENOMIC DNA]</scope>
    <source>
        <strain evidence="7">LSX21</strain>
        <tissue evidence="7">Leaf</tissue>
    </source>
</reference>
<dbReference type="Pfam" id="PF23559">
    <property type="entry name" value="WHD_DRP"/>
    <property type="match status" value="1"/>
</dbReference>
<dbReference type="InterPro" id="IPR002182">
    <property type="entry name" value="NB-ARC"/>
</dbReference>
<comment type="caution">
    <text evidence="7">The sequence shown here is derived from an EMBL/GenBank/DDBJ whole genome shotgun (WGS) entry which is preliminary data.</text>
</comment>
<evidence type="ECO:0000256" key="3">
    <source>
        <dbReference type="ARBA" id="ARBA00022821"/>
    </source>
</evidence>
<dbReference type="Pfam" id="PF18052">
    <property type="entry name" value="Rx_N"/>
    <property type="match status" value="1"/>
</dbReference>
<keyword evidence="1" id="KW-0677">Repeat</keyword>
<dbReference type="PANTHER" id="PTHR23155:SF1185">
    <property type="entry name" value="DISEASE RESISTANCE RPP8-LIKE PROTEIN 3-RELATED"/>
    <property type="match status" value="1"/>
</dbReference>
<keyword evidence="3" id="KW-0611">Plant defense</keyword>
<evidence type="ECO:0000259" key="6">
    <source>
        <dbReference type="Pfam" id="PF23559"/>
    </source>
</evidence>
<feature type="domain" description="NB-ARC" evidence="4">
    <location>
        <begin position="173"/>
        <end position="345"/>
    </location>
</feature>
<evidence type="ECO:0000256" key="1">
    <source>
        <dbReference type="ARBA" id="ARBA00022737"/>
    </source>
</evidence>
<dbReference type="GO" id="GO:0043531">
    <property type="term" value="F:ADP binding"/>
    <property type="evidence" value="ECO:0007669"/>
    <property type="project" value="InterPro"/>
</dbReference>
<evidence type="ECO:0000259" key="5">
    <source>
        <dbReference type="Pfam" id="PF18052"/>
    </source>
</evidence>
<dbReference type="PRINTS" id="PR00364">
    <property type="entry name" value="DISEASERSIST"/>
</dbReference>